<dbReference type="Proteomes" id="UP001143910">
    <property type="component" value="Unassembled WGS sequence"/>
</dbReference>
<keyword evidence="2" id="KW-1185">Reference proteome</keyword>
<comment type="caution">
    <text evidence="1">The sequence shown here is derived from an EMBL/GenBank/DDBJ whole genome shotgun (WGS) entry which is preliminary data.</text>
</comment>
<reference evidence="1" key="1">
    <citation type="submission" date="2022-08" db="EMBL/GenBank/DDBJ databases">
        <title>Genome Sequence of Lecanicillium fungicola.</title>
        <authorList>
            <person name="Buettner E."/>
        </authorList>
    </citation>
    <scope>NUCLEOTIDE SEQUENCE</scope>
    <source>
        <strain evidence="1">Babe33</strain>
    </source>
</reference>
<name>A0ACC1N0R9_9HYPO</name>
<protein>
    <submittedName>
        <fullName evidence="1">Uncharacterized protein</fullName>
    </submittedName>
</protein>
<accession>A0ACC1N0R9</accession>
<dbReference type="EMBL" id="JANJQO010001107">
    <property type="protein sequence ID" value="KAJ2972659.1"/>
    <property type="molecule type" value="Genomic_DNA"/>
</dbReference>
<sequence length="150" mass="16610">MTESPRSAVVFAYHNVGVSCLKVLLAGDVQVPLVVTHADDASENIWFASVSDVCKEHNIPCITPEDPKSPDLVQRLQAIKPSYIFSFYYRFMLPAAILEQAGIGAYNMHGSLLPKYRGRVPVNWAVLHGETETGVTLHEMMKRHLTSLAS</sequence>
<proteinExistence type="predicted"/>
<organism evidence="1 2">
    <name type="scientific">Zarea fungicola</name>
    <dbReference type="NCBI Taxonomy" id="93591"/>
    <lineage>
        <taxon>Eukaryota</taxon>
        <taxon>Fungi</taxon>
        <taxon>Dikarya</taxon>
        <taxon>Ascomycota</taxon>
        <taxon>Pezizomycotina</taxon>
        <taxon>Sordariomycetes</taxon>
        <taxon>Hypocreomycetidae</taxon>
        <taxon>Hypocreales</taxon>
        <taxon>Cordycipitaceae</taxon>
        <taxon>Zarea</taxon>
    </lineage>
</organism>
<gene>
    <name evidence="1" type="ORF">NQ176_g7032</name>
</gene>
<evidence type="ECO:0000313" key="1">
    <source>
        <dbReference type="EMBL" id="KAJ2972659.1"/>
    </source>
</evidence>
<evidence type="ECO:0000313" key="2">
    <source>
        <dbReference type="Proteomes" id="UP001143910"/>
    </source>
</evidence>